<dbReference type="PANTHER" id="PTHR38031">
    <property type="entry name" value="SULFUR CARRIER PROTEIN SLR0821-RELATED"/>
    <property type="match status" value="1"/>
</dbReference>
<evidence type="ECO:0000313" key="2">
    <source>
        <dbReference type="EMBL" id="MCC3272083.1"/>
    </source>
</evidence>
<feature type="region of interest" description="Disordered" evidence="1">
    <location>
        <begin position="31"/>
        <end position="55"/>
    </location>
</feature>
<dbReference type="Proteomes" id="UP001155145">
    <property type="component" value="Unassembled WGS sequence"/>
</dbReference>
<dbReference type="Proteomes" id="UP000829758">
    <property type="component" value="Chromosome"/>
</dbReference>
<feature type="compositionally biased region" description="Gly residues" evidence="1">
    <location>
        <begin position="43"/>
        <end position="55"/>
    </location>
</feature>
<evidence type="ECO:0000313" key="3">
    <source>
        <dbReference type="EMBL" id="UON92042.1"/>
    </source>
</evidence>
<evidence type="ECO:0000256" key="1">
    <source>
        <dbReference type="SAM" id="MobiDB-lite"/>
    </source>
</evidence>
<protein>
    <submittedName>
        <fullName evidence="2">MoaD/ThiS family protein</fullName>
    </submittedName>
</protein>
<accession>A0A9X1S8L9</accession>
<sequence>MPSDAQGAASAVELLLPAALAEAAGGSRSLVFRPGSPGHSAGTAGGAGAGGVGAGGDRAPTIGVLLELLRDRHPGVYRRIVDDAGDIRRHVNLYVDGDDIRDLAGSSTVLGPGAVVLVLQSIAGG</sequence>
<dbReference type="InterPro" id="IPR016155">
    <property type="entry name" value="Mopterin_synth/thiamin_S_b"/>
</dbReference>
<dbReference type="RefSeq" id="WP_227903070.1">
    <property type="nucleotide sequence ID" value="NZ_CP094984.1"/>
</dbReference>
<dbReference type="Gene3D" id="3.10.20.30">
    <property type="match status" value="1"/>
</dbReference>
<dbReference type="PANTHER" id="PTHR38031:SF1">
    <property type="entry name" value="SULFUR CARRIER PROTEIN CYSO"/>
    <property type="match status" value="1"/>
</dbReference>
<dbReference type="InterPro" id="IPR052045">
    <property type="entry name" value="Sulfur_Carrier/Prot_Modifier"/>
</dbReference>
<dbReference type="EMBL" id="JAJFZT010000002">
    <property type="protein sequence ID" value="MCC3272083.1"/>
    <property type="molecule type" value="Genomic_DNA"/>
</dbReference>
<evidence type="ECO:0000313" key="4">
    <source>
        <dbReference type="Proteomes" id="UP000829758"/>
    </source>
</evidence>
<dbReference type="SUPFAM" id="SSF54285">
    <property type="entry name" value="MoaD/ThiS"/>
    <property type="match status" value="1"/>
</dbReference>
<reference evidence="2" key="1">
    <citation type="submission" date="2021-10" db="EMBL/GenBank/DDBJ databases">
        <title>Novel species in genus Arthrobacter.</title>
        <authorList>
            <person name="Liu Y."/>
        </authorList>
    </citation>
    <scope>NUCLEOTIDE SEQUENCE</scope>
    <source>
        <strain evidence="4">zg-Y462</strain>
        <strain evidence="2">Zg-Y462</strain>
    </source>
</reference>
<dbReference type="Pfam" id="PF02597">
    <property type="entry name" value="ThiS"/>
    <property type="match status" value="1"/>
</dbReference>
<dbReference type="InterPro" id="IPR003749">
    <property type="entry name" value="ThiS/MoaD-like"/>
</dbReference>
<dbReference type="InterPro" id="IPR012675">
    <property type="entry name" value="Beta-grasp_dom_sf"/>
</dbReference>
<dbReference type="EMBL" id="CP094984">
    <property type="protein sequence ID" value="UON92042.1"/>
    <property type="molecule type" value="Genomic_DNA"/>
</dbReference>
<keyword evidence="4" id="KW-1185">Reference proteome</keyword>
<dbReference type="AlphaFoldDB" id="A0A9X1S8L9"/>
<evidence type="ECO:0000313" key="5">
    <source>
        <dbReference type="Proteomes" id="UP001155145"/>
    </source>
</evidence>
<proteinExistence type="predicted"/>
<gene>
    <name evidence="2" type="ORF">LJ755_04985</name>
    <name evidence="3" type="ORF">MUK71_15930</name>
</gene>
<name>A0A9X1S8L9_9MICC</name>
<organism evidence="2 5">
    <name type="scientific">Arthrobacter zhangbolii</name>
    <dbReference type="NCBI Taxonomy" id="2886936"/>
    <lineage>
        <taxon>Bacteria</taxon>
        <taxon>Bacillati</taxon>
        <taxon>Actinomycetota</taxon>
        <taxon>Actinomycetes</taxon>
        <taxon>Micrococcales</taxon>
        <taxon>Micrococcaceae</taxon>
        <taxon>Arthrobacter</taxon>
    </lineage>
</organism>